<evidence type="ECO:0000256" key="1">
    <source>
        <dbReference type="SAM" id="SignalP"/>
    </source>
</evidence>
<dbReference type="Gene3D" id="2.60.40.3830">
    <property type="match status" value="1"/>
</dbReference>
<dbReference type="PROSITE" id="PS51257">
    <property type="entry name" value="PROKAR_LIPOPROTEIN"/>
    <property type="match status" value="1"/>
</dbReference>
<dbReference type="AlphaFoldDB" id="A0A3A9JWA3"/>
<dbReference type="OrthoDB" id="2381403at2"/>
<keyword evidence="1" id="KW-0732">Signal</keyword>
<evidence type="ECO:0000313" key="2">
    <source>
        <dbReference type="EMBL" id="RKL64757.1"/>
    </source>
</evidence>
<reference evidence="2 3" key="1">
    <citation type="submission" date="2017-10" db="EMBL/GenBank/DDBJ databases">
        <title>Bacillus sp. nov., a halophilic bacterium isolated from a Keqin Lake.</title>
        <authorList>
            <person name="Wang H."/>
        </authorList>
    </citation>
    <scope>NUCLEOTIDE SEQUENCE [LARGE SCALE GENOMIC DNA]</scope>
    <source>
        <strain evidence="2 3">KCTC 13187</strain>
    </source>
</reference>
<organism evidence="2 3">
    <name type="scientific">Salipaludibacillus neizhouensis</name>
    <dbReference type="NCBI Taxonomy" id="885475"/>
    <lineage>
        <taxon>Bacteria</taxon>
        <taxon>Bacillati</taxon>
        <taxon>Bacillota</taxon>
        <taxon>Bacilli</taxon>
        <taxon>Bacillales</taxon>
        <taxon>Bacillaceae</taxon>
    </lineage>
</organism>
<name>A0A3A9JWA3_9BACI</name>
<dbReference type="RefSeq" id="WP_110935646.1">
    <property type="nucleotide sequence ID" value="NZ_KZ614146.1"/>
</dbReference>
<feature type="signal peptide" evidence="1">
    <location>
        <begin position="1"/>
        <end position="19"/>
    </location>
</feature>
<evidence type="ECO:0008006" key="4">
    <source>
        <dbReference type="Google" id="ProtNLM"/>
    </source>
</evidence>
<feature type="chain" id="PRO_5039619499" description="DUF4871 domain-containing protein" evidence="1">
    <location>
        <begin position="20"/>
        <end position="179"/>
    </location>
</feature>
<accession>A0A3A9JWA3</accession>
<sequence>MKKLILFLSMSVLVGTLIACTDTNIENEGVSEETNQEEVQETTNEVVYEIPNDSWDLSSTFEHSILDEDGKEVSYTIVGNEETLGFTGPIPMDVEITHKKIWFYFGEENIYDKPVEVKAVKEGTEELIDLHSGSFYEGAEVSPNSVNMPSHLEFPSSGLWKILVYIDGEFYESIVVEVY</sequence>
<evidence type="ECO:0000313" key="3">
    <source>
        <dbReference type="Proteomes" id="UP000281498"/>
    </source>
</evidence>
<gene>
    <name evidence="2" type="ORF">CR203_24555</name>
</gene>
<protein>
    <recommendedName>
        <fullName evidence="4">DUF4871 domain-containing protein</fullName>
    </recommendedName>
</protein>
<proteinExistence type="predicted"/>
<dbReference type="Proteomes" id="UP000281498">
    <property type="component" value="Unassembled WGS sequence"/>
</dbReference>
<comment type="caution">
    <text evidence="2">The sequence shown here is derived from an EMBL/GenBank/DDBJ whole genome shotgun (WGS) entry which is preliminary data.</text>
</comment>
<keyword evidence="3" id="KW-1185">Reference proteome</keyword>
<dbReference type="EMBL" id="PDOE01000041">
    <property type="protein sequence ID" value="RKL64757.1"/>
    <property type="molecule type" value="Genomic_DNA"/>
</dbReference>